<protein>
    <submittedName>
        <fullName evidence="1">Uncharacterized protein</fullName>
    </submittedName>
</protein>
<sequence>MLLPRQGWLNACFSRALRQMDNKSGAEARRAWLDQHFGGIDIVRSGARYIACLPKAYRVRDISPTDFSLFIARRLSLSHERIKLVPHRLSEEGLSLQESIDRLHQSVIELLDTQGMIDIYRPKQGQPENIIVPGQTYSCIQHEDEFHDHASADLIDFTIKPVSPRVQRVYEVPFENNHMHIMSMKIAP</sequence>
<organism evidence="1 2">
    <name type="scientific">Micavibrio aeruginosavorus</name>
    <dbReference type="NCBI Taxonomy" id="349221"/>
    <lineage>
        <taxon>Bacteria</taxon>
        <taxon>Pseudomonadati</taxon>
        <taxon>Bdellovibrionota</taxon>
        <taxon>Bdellovibrionia</taxon>
        <taxon>Bdellovibrionales</taxon>
        <taxon>Pseudobdellovibrionaceae</taxon>
        <taxon>Micavibrio</taxon>
    </lineage>
</organism>
<reference evidence="1 2" key="1">
    <citation type="submission" date="2020-07" db="EMBL/GenBank/DDBJ databases">
        <title>Huge and variable diversity of episymbiotic CPR bacteria and DPANN archaea in groundwater ecosystems.</title>
        <authorList>
            <person name="He C.Y."/>
            <person name="Keren R."/>
            <person name="Whittaker M."/>
            <person name="Farag I.F."/>
            <person name="Doudna J."/>
            <person name="Cate J.H.D."/>
            <person name="Banfield J.F."/>
        </authorList>
    </citation>
    <scope>NUCLEOTIDE SEQUENCE [LARGE SCALE GENOMIC DNA]</scope>
    <source>
        <strain evidence="1">NC_groundwater_70_Ag_B-0.1um_54_66</strain>
    </source>
</reference>
<dbReference type="Proteomes" id="UP000595362">
    <property type="component" value="Chromosome"/>
</dbReference>
<accession>A0A7T5UG06</accession>
<dbReference type="EMBL" id="CP066681">
    <property type="protein sequence ID" value="QQG35734.1"/>
    <property type="molecule type" value="Genomic_DNA"/>
</dbReference>
<evidence type="ECO:0000313" key="2">
    <source>
        <dbReference type="Proteomes" id="UP000595362"/>
    </source>
</evidence>
<gene>
    <name evidence="1" type="ORF">HYS17_09510</name>
</gene>
<dbReference type="AlphaFoldDB" id="A0A7T5UG06"/>
<proteinExistence type="predicted"/>
<name>A0A7T5UG06_9BACT</name>
<evidence type="ECO:0000313" key="1">
    <source>
        <dbReference type="EMBL" id="QQG35734.1"/>
    </source>
</evidence>